<evidence type="ECO:0008006" key="3">
    <source>
        <dbReference type="Google" id="ProtNLM"/>
    </source>
</evidence>
<evidence type="ECO:0000313" key="1">
    <source>
        <dbReference type="EMBL" id="KAJ7311686.1"/>
    </source>
</evidence>
<dbReference type="InterPro" id="IPR032675">
    <property type="entry name" value="LRR_dom_sf"/>
</dbReference>
<sequence length="460" mass="51186">MYNTLEETRSPAERPPDEVLALIFRLAAETPLAPGEDEASWVISSVNQRWRAIALSGPELWTTVRISRRHSLGGTQLFLARSTPLPFRLSINTEVTGPRPLDAARILEMLLPHIRRCSALALCVSADDLCKWSSVLRRNHLHSVRTLSITIHSSAPDELWGPPESLFDFTALCTSVRSLRLGPAMKFQHQLRPLRLTKLDVRCTWDGAFIRHICSHSQVLESLVLRDYSASVFDGAAGPTSLPSLTSLALEYRDAALAEGLINLALFLDTPNLAHLTIEGSASPGAGHSLRPWTARRFPRLTVLSVQNVAFCRPIDISVLAGLSANITHLRLLDVFRGSLDDVAEISGYSNLRVIEVPRGSCIHLPAVLHENVVVREIPAISSQPMWEELAFYQNSDGEAAEFERAAPVHACSDFCDLHNESPWRDTRSDAERYSDEIREVDRIQGYMGGRCFYWVVVSL</sequence>
<gene>
    <name evidence="1" type="ORF">DFH08DRAFT_943728</name>
</gene>
<reference evidence="1" key="1">
    <citation type="submission" date="2023-03" db="EMBL/GenBank/DDBJ databases">
        <title>Massive genome expansion in bonnet fungi (Mycena s.s.) driven by repeated elements and novel gene families across ecological guilds.</title>
        <authorList>
            <consortium name="Lawrence Berkeley National Laboratory"/>
            <person name="Harder C.B."/>
            <person name="Miyauchi S."/>
            <person name="Viragh M."/>
            <person name="Kuo A."/>
            <person name="Thoen E."/>
            <person name="Andreopoulos B."/>
            <person name="Lu D."/>
            <person name="Skrede I."/>
            <person name="Drula E."/>
            <person name="Henrissat B."/>
            <person name="Morin E."/>
            <person name="Kohler A."/>
            <person name="Barry K."/>
            <person name="LaButti K."/>
            <person name="Morin E."/>
            <person name="Salamov A."/>
            <person name="Lipzen A."/>
            <person name="Mereny Z."/>
            <person name="Hegedus B."/>
            <person name="Baldrian P."/>
            <person name="Stursova M."/>
            <person name="Weitz H."/>
            <person name="Taylor A."/>
            <person name="Grigoriev I.V."/>
            <person name="Nagy L.G."/>
            <person name="Martin F."/>
            <person name="Kauserud H."/>
        </authorList>
    </citation>
    <scope>NUCLEOTIDE SEQUENCE</scope>
    <source>
        <strain evidence="1">CBHHK002</strain>
    </source>
</reference>
<accession>A0AAD7ECJ5</accession>
<keyword evidence="2" id="KW-1185">Reference proteome</keyword>
<evidence type="ECO:0000313" key="2">
    <source>
        <dbReference type="Proteomes" id="UP001218218"/>
    </source>
</evidence>
<comment type="caution">
    <text evidence="1">The sequence shown here is derived from an EMBL/GenBank/DDBJ whole genome shotgun (WGS) entry which is preliminary data.</text>
</comment>
<organism evidence="1 2">
    <name type="scientific">Mycena albidolilacea</name>
    <dbReference type="NCBI Taxonomy" id="1033008"/>
    <lineage>
        <taxon>Eukaryota</taxon>
        <taxon>Fungi</taxon>
        <taxon>Dikarya</taxon>
        <taxon>Basidiomycota</taxon>
        <taxon>Agaricomycotina</taxon>
        <taxon>Agaricomycetes</taxon>
        <taxon>Agaricomycetidae</taxon>
        <taxon>Agaricales</taxon>
        <taxon>Marasmiineae</taxon>
        <taxon>Mycenaceae</taxon>
        <taxon>Mycena</taxon>
    </lineage>
</organism>
<dbReference type="EMBL" id="JARIHO010000074">
    <property type="protein sequence ID" value="KAJ7311686.1"/>
    <property type="molecule type" value="Genomic_DNA"/>
</dbReference>
<dbReference type="Gene3D" id="3.80.10.10">
    <property type="entry name" value="Ribonuclease Inhibitor"/>
    <property type="match status" value="1"/>
</dbReference>
<name>A0AAD7ECJ5_9AGAR</name>
<proteinExistence type="predicted"/>
<dbReference type="AlphaFoldDB" id="A0AAD7ECJ5"/>
<protein>
    <recommendedName>
        <fullName evidence="3">F-box domain-containing protein</fullName>
    </recommendedName>
</protein>
<dbReference type="SUPFAM" id="SSF52047">
    <property type="entry name" value="RNI-like"/>
    <property type="match status" value="1"/>
</dbReference>
<dbReference type="Proteomes" id="UP001218218">
    <property type="component" value="Unassembled WGS sequence"/>
</dbReference>